<dbReference type="OrthoDB" id="7969581at2759"/>
<accession>A0A9Q3IK16</accession>
<evidence type="ECO:0000313" key="1">
    <source>
        <dbReference type="EMBL" id="MBW0543657.1"/>
    </source>
</evidence>
<dbReference type="PANTHER" id="PTHR11439:SF522">
    <property type="entry name" value="REVERSE TRANSCRIPTASE TY1_COPIA-TYPE DOMAIN-CONTAINING PROTEIN"/>
    <property type="match status" value="1"/>
</dbReference>
<reference evidence="1" key="1">
    <citation type="submission" date="2021-03" db="EMBL/GenBank/DDBJ databases">
        <title>Draft genome sequence of rust myrtle Austropuccinia psidii MF-1, a brazilian biotype.</title>
        <authorList>
            <person name="Quecine M.C."/>
            <person name="Pachon D.M.R."/>
            <person name="Bonatelli M.L."/>
            <person name="Correr F.H."/>
            <person name="Franceschini L.M."/>
            <person name="Leite T.F."/>
            <person name="Margarido G.R.A."/>
            <person name="Almeida C.A."/>
            <person name="Ferrarezi J.A."/>
            <person name="Labate C.A."/>
        </authorList>
    </citation>
    <scope>NUCLEOTIDE SEQUENCE</scope>
    <source>
        <strain evidence="1">MF-1</strain>
    </source>
</reference>
<comment type="caution">
    <text evidence="1">The sequence shown here is derived from an EMBL/GenBank/DDBJ whole genome shotgun (WGS) entry which is preliminary data.</text>
</comment>
<evidence type="ECO:0000313" key="2">
    <source>
        <dbReference type="Proteomes" id="UP000765509"/>
    </source>
</evidence>
<sequence>MGINHWNVFLHLLRYLKGSQDFSLTYEANNEHGIASYSNADWGNCTDTRRSVTGYLVQFNKCLVIWKTRKQPNVSLSTSEAEYKSLCDFTSKFLWLQQCCRESQLSDSVSPTPVHEDN</sequence>
<dbReference type="AlphaFoldDB" id="A0A9Q3IK16"/>
<evidence type="ECO:0008006" key="3">
    <source>
        <dbReference type="Google" id="ProtNLM"/>
    </source>
</evidence>
<protein>
    <recommendedName>
        <fullName evidence="3">Copia protein</fullName>
    </recommendedName>
</protein>
<dbReference type="PANTHER" id="PTHR11439">
    <property type="entry name" value="GAG-POL-RELATED RETROTRANSPOSON"/>
    <property type="match status" value="1"/>
</dbReference>
<dbReference type="CDD" id="cd09272">
    <property type="entry name" value="RNase_HI_RT_Ty1"/>
    <property type="match status" value="1"/>
</dbReference>
<gene>
    <name evidence="1" type="ORF">O181_083372</name>
</gene>
<dbReference type="EMBL" id="AVOT02048419">
    <property type="protein sequence ID" value="MBW0543657.1"/>
    <property type="molecule type" value="Genomic_DNA"/>
</dbReference>
<dbReference type="Proteomes" id="UP000765509">
    <property type="component" value="Unassembled WGS sequence"/>
</dbReference>
<name>A0A9Q3IK16_9BASI</name>
<proteinExistence type="predicted"/>
<keyword evidence="2" id="KW-1185">Reference proteome</keyword>
<organism evidence="1 2">
    <name type="scientific">Austropuccinia psidii MF-1</name>
    <dbReference type="NCBI Taxonomy" id="1389203"/>
    <lineage>
        <taxon>Eukaryota</taxon>
        <taxon>Fungi</taxon>
        <taxon>Dikarya</taxon>
        <taxon>Basidiomycota</taxon>
        <taxon>Pucciniomycotina</taxon>
        <taxon>Pucciniomycetes</taxon>
        <taxon>Pucciniales</taxon>
        <taxon>Sphaerophragmiaceae</taxon>
        <taxon>Austropuccinia</taxon>
    </lineage>
</organism>